<feature type="domain" description="BIG2" evidence="2">
    <location>
        <begin position="415"/>
        <end position="496"/>
    </location>
</feature>
<dbReference type="InterPro" id="IPR003343">
    <property type="entry name" value="Big_2"/>
</dbReference>
<feature type="signal peptide" evidence="1">
    <location>
        <begin position="1"/>
        <end position="25"/>
    </location>
</feature>
<accession>A0ABS4JIL4</accession>
<dbReference type="SMART" id="SM00635">
    <property type="entry name" value="BID_2"/>
    <property type="match status" value="2"/>
</dbReference>
<evidence type="ECO:0000313" key="3">
    <source>
        <dbReference type="EMBL" id="MBP2000935.1"/>
    </source>
</evidence>
<feature type="chain" id="PRO_5045443365" description="BIG2 domain-containing protein" evidence="1">
    <location>
        <begin position="26"/>
        <end position="609"/>
    </location>
</feature>
<keyword evidence="1" id="KW-0732">Signal</keyword>
<dbReference type="SUPFAM" id="SSF50998">
    <property type="entry name" value="Quinoprotein alcohol dehydrogenase-like"/>
    <property type="match status" value="1"/>
</dbReference>
<protein>
    <recommendedName>
        <fullName evidence="2">BIG2 domain-containing protein</fullName>
    </recommendedName>
</protein>
<dbReference type="EMBL" id="JAGGLD010000003">
    <property type="protein sequence ID" value="MBP2000935.1"/>
    <property type="molecule type" value="Genomic_DNA"/>
</dbReference>
<evidence type="ECO:0000256" key="1">
    <source>
        <dbReference type="SAM" id="SignalP"/>
    </source>
</evidence>
<dbReference type="SUPFAM" id="SSF49373">
    <property type="entry name" value="Invasin/intimin cell-adhesion fragments"/>
    <property type="match status" value="1"/>
</dbReference>
<sequence length="609" mass="66447">MFKMSWLKKVWIAALVWGCMGGALVPEQTSAAKIQPVIEWSQDYGISSEGKGVIATQDGGYLLTGGIREAEESHSEYSTQHAYIVKIDSSGQQQWHTTIAFEAFASTSATSAIQNKDGHYIIIGNTTPEDGEPLSHLFIAELDGQGQLLWKKIHADESMHNFPKTIVLSSDGGYVMTGYANNYGYGKAYILKTDHLGNEIWYKKFHYGDSQYFNDLLPAQDGGYVAVGALNTPDYSTGYEDATLAIKVNEQGEKVWDHIYSDPYTNRYAYAVTPSKAKGYLIASRKTVQQQNIQVLTQIGLDGQVQWEKSLDPSIVTDSFNNVVNTKDGYALLGSNSLGSYPNNRTEYSLLTLTADGIILDQARFKGAKLTGTGKAILTPDGGYLFPGTIQRELNYKLQAIKLLPFTSSPAPQQELQTLHFADNPLKLKVGSSAPNRLIATYADGSTEDISSLASYVSLNPNLASSNEVGRVTAIEAGSTTIQATYQGHTAELDVTVFSKDSDELDPISGLLQLDSSSYSILVGDSFDIHLQLTEYYPEYVNKDITANATYKSTHPDIAYIDANGNLIGKKLGETTIYAYYKGSYTSAKVQVVKARVSTQDASIVSPAS</sequence>
<organism evidence="3 4">
    <name type="scientific">Paenibacillus shirakamiensis</name>
    <dbReference type="NCBI Taxonomy" id="1265935"/>
    <lineage>
        <taxon>Bacteria</taxon>
        <taxon>Bacillati</taxon>
        <taxon>Bacillota</taxon>
        <taxon>Bacilli</taxon>
        <taxon>Bacillales</taxon>
        <taxon>Paenibacillaceae</taxon>
        <taxon>Paenibacillus</taxon>
    </lineage>
</organism>
<feature type="domain" description="BIG2" evidence="2">
    <location>
        <begin position="508"/>
        <end position="591"/>
    </location>
</feature>
<dbReference type="InterPro" id="IPR011047">
    <property type="entry name" value="Quinoprotein_ADH-like_sf"/>
</dbReference>
<keyword evidence="4" id="KW-1185">Reference proteome</keyword>
<gene>
    <name evidence="3" type="ORF">J2Z69_001978</name>
</gene>
<comment type="caution">
    <text evidence="3">The sequence shown here is derived from an EMBL/GenBank/DDBJ whole genome shotgun (WGS) entry which is preliminary data.</text>
</comment>
<proteinExistence type="predicted"/>
<dbReference type="Gene3D" id="2.60.40.1080">
    <property type="match status" value="2"/>
</dbReference>
<dbReference type="PANTHER" id="PTHR42754:SF1">
    <property type="entry name" value="LIPOPROTEIN"/>
    <property type="match status" value="1"/>
</dbReference>
<dbReference type="RefSeq" id="WP_209861535.1">
    <property type="nucleotide sequence ID" value="NZ_JAGGLD010000003.1"/>
</dbReference>
<name>A0ABS4JIL4_9BACL</name>
<dbReference type="PANTHER" id="PTHR42754">
    <property type="entry name" value="ENDOGLUCANASE"/>
    <property type="match status" value="1"/>
</dbReference>
<reference evidence="3 4" key="1">
    <citation type="submission" date="2021-03" db="EMBL/GenBank/DDBJ databases">
        <title>Genomic Encyclopedia of Type Strains, Phase IV (KMG-IV): sequencing the most valuable type-strain genomes for metagenomic binning, comparative biology and taxonomic classification.</title>
        <authorList>
            <person name="Goeker M."/>
        </authorList>
    </citation>
    <scope>NUCLEOTIDE SEQUENCE [LARGE SCALE GENOMIC DNA]</scope>
    <source>
        <strain evidence="3 4">DSM 26806</strain>
    </source>
</reference>
<evidence type="ECO:0000313" key="4">
    <source>
        <dbReference type="Proteomes" id="UP001519288"/>
    </source>
</evidence>
<evidence type="ECO:0000259" key="2">
    <source>
        <dbReference type="SMART" id="SM00635"/>
    </source>
</evidence>
<dbReference type="Proteomes" id="UP001519288">
    <property type="component" value="Unassembled WGS sequence"/>
</dbReference>
<dbReference type="InterPro" id="IPR008964">
    <property type="entry name" value="Invasin/intimin_cell_adhesion"/>
</dbReference>